<dbReference type="Gene3D" id="3.90.1580.10">
    <property type="entry name" value="paralog of FGE (formylglycine-generating enzyme)"/>
    <property type="match status" value="1"/>
</dbReference>
<dbReference type="PANTHER" id="PTHR23150:SF19">
    <property type="entry name" value="FORMYLGLYCINE-GENERATING ENZYME"/>
    <property type="match status" value="1"/>
</dbReference>
<evidence type="ECO:0000259" key="1">
    <source>
        <dbReference type="Pfam" id="PF03781"/>
    </source>
</evidence>
<gene>
    <name evidence="2" type="ORF">EZI54_21910</name>
</gene>
<dbReference type="InterPro" id="IPR042095">
    <property type="entry name" value="SUMF_sf"/>
</dbReference>
<dbReference type="Pfam" id="PF03781">
    <property type="entry name" value="FGE-sulfatase"/>
    <property type="match status" value="1"/>
</dbReference>
<name>A0ABY1ZGW7_9GAMM</name>
<accession>A0ABY1ZGW7</accession>
<reference evidence="2 3" key="1">
    <citation type="submission" date="2019-02" db="EMBL/GenBank/DDBJ databases">
        <title>Marinobacter halodurans sp. nov., a marine bacterium isolated from sea tidal flat.</title>
        <authorList>
            <person name="Yoo Y."/>
            <person name="Lee D.W."/>
            <person name="Kim B.S."/>
            <person name="Kim J.-J."/>
        </authorList>
    </citation>
    <scope>NUCLEOTIDE SEQUENCE [LARGE SCALE GENOMIC DNA]</scope>
    <source>
        <strain evidence="2 3">YJ-S3-2</strain>
    </source>
</reference>
<dbReference type="SUPFAM" id="SSF56436">
    <property type="entry name" value="C-type lectin-like"/>
    <property type="match status" value="1"/>
</dbReference>
<dbReference type="EMBL" id="SJDL01000054">
    <property type="protein sequence ID" value="TBW47987.1"/>
    <property type="molecule type" value="Genomic_DNA"/>
</dbReference>
<sequence>MSLEKLHLKSIKDPFPSSLPIRRRISTSSRWLRTVSRVLMAASPLEWGLGVDHLVHSSSLPKLVESTSAVISRKGCRPMRIKLFRSLPFFALLTATTGCSYYYESKADDMVQRQMDAMVFVKGGEFMMGNPGGWDGSKDSWPPHKVKLDDFHIQKYEVTQGDFEIFQAVTGYEHSYRFYEKNRDEQPERYEPELPAVASWTDASAFCEWLGKQSGQPVHLPTEAQWEYAARARGQMLKYATKNGKAEASVTMAAGPDQHALGVREHHSKLPLKPGSFPPNPIGLYDMSGNVAEWVYDNYEEDYYANSPVYNPQGPTEPVISDWTNDPYRVLRGGSFKDFIGNTTVTRRSDIQNGSDDTSGFRCAY</sequence>
<organism evidence="2 3">
    <name type="scientific">Marinobacter halodurans</name>
    <dbReference type="NCBI Taxonomy" id="2528979"/>
    <lineage>
        <taxon>Bacteria</taxon>
        <taxon>Pseudomonadati</taxon>
        <taxon>Pseudomonadota</taxon>
        <taxon>Gammaproteobacteria</taxon>
        <taxon>Pseudomonadales</taxon>
        <taxon>Marinobacteraceae</taxon>
        <taxon>Marinobacter</taxon>
    </lineage>
</organism>
<dbReference type="Proteomes" id="UP000313645">
    <property type="component" value="Unassembled WGS sequence"/>
</dbReference>
<evidence type="ECO:0000313" key="2">
    <source>
        <dbReference type="EMBL" id="TBW47987.1"/>
    </source>
</evidence>
<dbReference type="InterPro" id="IPR051043">
    <property type="entry name" value="Sulfatase_Mod_Factor_Kinase"/>
</dbReference>
<feature type="domain" description="Sulfatase-modifying factor enzyme-like" evidence="1">
    <location>
        <begin position="115"/>
        <end position="364"/>
    </location>
</feature>
<dbReference type="PANTHER" id="PTHR23150">
    <property type="entry name" value="SULFATASE MODIFYING FACTOR 1, 2"/>
    <property type="match status" value="1"/>
</dbReference>
<dbReference type="InterPro" id="IPR005532">
    <property type="entry name" value="SUMF_dom"/>
</dbReference>
<keyword evidence="3" id="KW-1185">Reference proteome</keyword>
<comment type="caution">
    <text evidence="2">The sequence shown here is derived from an EMBL/GenBank/DDBJ whole genome shotgun (WGS) entry which is preliminary data.</text>
</comment>
<proteinExistence type="predicted"/>
<evidence type="ECO:0000313" key="3">
    <source>
        <dbReference type="Proteomes" id="UP000313645"/>
    </source>
</evidence>
<dbReference type="InterPro" id="IPR016187">
    <property type="entry name" value="CTDL_fold"/>
</dbReference>
<protein>
    <recommendedName>
        <fullName evidence="1">Sulfatase-modifying factor enzyme-like domain-containing protein</fullName>
    </recommendedName>
</protein>